<accession>A0ABP1FN86</accession>
<dbReference type="PANTHER" id="PTHR35127">
    <property type="entry name" value="OS03G0736900 PROTEIN"/>
    <property type="match status" value="1"/>
</dbReference>
<gene>
    <name evidence="2" type="primary">g2373</name>
    <name evidence="2" type="ORF">VP750_LOCUS2030</name>
</gene>
<feature type="compositionally biased region" description="Polar residues" evidence="1">
    <location>
        <begin position="32"/>
        <end position="47"/>
    </location>
</feature>
<evidence type="ECO:0000313" key="2">
    <source>
        <dbReference type="EMBL" id="CAL5220371.1"/>
    </source>
</evidence>
<dbReference type="Proteomes" id="UP001497392">
    <property type="component" value="Unassembled WGS sequence"/>
</dbReference>
<reference evidence="2 3" key="1">
    <citation type="submission" date="2024-06" db="EMBL/GenBank/DDBJ databases">
        <authorList>
            <person name="Kraege A."/>
            <person name="Thomma B."/>
        </authorList>
    </citation>
    <scope>NUCLEOTIDE SEQUENCE [LARGE SCALE GENOMIC DNA]</scope>
</reference>
<protein>
    <submittedName>
        <fullName evidence="2">G2373 protein</fullName>
    </submittedName>
</protein>
<feature type="compositionally biased region" description="Polar residues" evidence="1">
    <location>
        <begin position="247"/>
        <end position="261"/>
    </location>
</feature>
<evidence type="ECO:0000313" key="3">
    <source>
        <dbReference type="Proteomes" id="UP001497392"/>
    </source>
</evidence>
<sequence>MGLSGAPSLTGVCSAGSKSSAAPVSALRSPPCSRSQRTARIQHSHSLSGAVPSLSYSASRKEAGARSSTSCASSMTLEGALSSYDIPSQTDSSESMPRWLSTCISEAAKHLDQAPFLQLLISSGTQAFERHRVTTAVVQAPQLWQGIAQHLAKSSPEVLVLIHPIHMTPSSHSQRAISAARESRRSAPDVLTGIAVNGGPSSGASWDAKHNSRMETVARQMASSQGPYALEGRVGDCCDDEELPNMQSRAQQHAHHTAQSTNREHDPVTGQEIEYWGVVVQTEEGSAADGCYVLKTVQNRDPAVDCTCVHYSLVSVCKGEPYSAQMASSWLI</sequence>
<dbReference type="PANTHER" id="PTHR35127:SF1">
    <property type="entry name" value="GENOME ASSEMBLY, CHROMOSOME: A10"/>
    <property type="match status" value="1"/>
</dbReference>
<feature type="region of interest" description="Disordered" evidence="1">
    <location>
        <begin position="1"/>
        <end position="47"/>
    </location>
</feature>
<feature type="region of interest" description="Disordered" evidence="1">
    <location>
        <begin position="176"/>
        <end position="212"/>
    </location>
</feature>
<organism evidence="2 3">
    <name type="scientific">Coccomyxa viridis</name>
    <dbReference type="NCBI Taxonomy" id="1274662"/>
    <lineage>
        <taxon>Eukaryota</taxon>
        <taxon>Viridiplantae</taxon>
        <taxon>Chlorophyta</taxon>
        <taxon>core chlorophytes</taxon>
        <taxon>Trebouxiophyceae</taxon>
        <taxon>Trebouxiophyceae incertae sedis</taxon>
        <taxon>Coccomyxaceae</taxon>
        <taxon>Coccomyxa</taxon>
    </lineage>
</organism>
<keyword evidence="3" id="KW-1185">Reference proteome</keyword>
<name>A0ABP1FN86_9CHLO</name>
<proteinExistence type="predicted"/>
<feature type="region of interest" description="Disordered" evidence="1">
    <location>
        <begin position="247"/>
        <end position="266"/>
    </location>
</feature>
<evidence type="ECO:0000256" key="1">
    <source>
        <dbReference type="SAM" id="MobiDB-lite"/>
    </source>
</evidence>
<dbReference type="EMBL" id="CAXHTA020000003">
    <property type="protein sequence ID" value="CAL5220371.1"/>
    <property type="molecule type" value="Genomic_DNA"/>
</dbReference>
<comment type="caution">
    <text evidence="2">The sequence shown here is derived from an EMBL/GenBank/DDBJ whole genome shotgun (WGS) entry which is preliminary data.</text>
</comment>